<accession>A0A510UYK5</accession>
<keyword evidence="2" id="KW-0472">Membrane</keyword>
<feature type="transmembrane region" description="Helical" evidence="2">
    <location>
        <begin position="1497"/>
        <end position="1517"/>
    </location>
</feature>
<feature type="signal peptide" evidence="3">
    <location>
        <begin position="1"/>
        <end position="35"/>
    </location>
</feature>
<evidence type="ECO:0008006" key="6">
    <source>
        <dbReference type="Google" id="ProtNLM"/>
    </source>
</evidence>
<evidence type="ECO:0000313" key="4">
    <source>
        <dbReference type="EMBL" id="GEK18150.1"/>
    </source>
</evidence>
<dbReference type="EMBL" id="BJUA01000008">
    <property type="protein sequence ID" value="GEK18150.1"/>
    <property type="molecule type" value="Genomic_DNA"/>
</dbReference>
<evidence type="ECO:0000313" key="5">
    <source>
        <dbReference type="Proteomes" id="UP000321386"/>
    </source>
</evidence>
<evidence type="ECO:0000256" key="2">
    <source>
        <dbReference type="SAM" id="Phobius"/>
    </source>
</evidence>
<dbReference type="InterPro" id="IPR015919">
    <property type="entry name" value="Cadherin-like_sf"/>
</dbReference>
<protein>
    <recommendedName>
        <fullName evidence="6">Gram-positive cocci surface proteins LPxTG domain-containing protein</fullName>
    </recommendedName>
</protein>
<keyword evidence="3" id="KW-0732">Signal</keyword>
<feature type="chain" id="PRO_5022154970" description="Gram-positive cocci surface proteins LPxTG domain-containing protein" evidence="3">
    <location>
        <begin position="36"/>
        <end position="1522"/>
    </location>
</feature>
<keyword evidence="2" id="KW-0812">Transmembrane</keyword>
<keyword evidence="2" id="KW-1133">Transmembrane helix</keyword>
<proteinExistence type="predicted"/>
<organism evidence="4 5">
    <name type="scientific">Cellulomonas persica</name>
    <dbReference type="NCBI Taxonomy" id="76861"/>
    <lineage>
        <taxon>Bacteria</taxon>
        <taxon>Bacillati</taxon>
        <taxon>Actinomycetota</taxon>
        <taxon>Actinomycetes</taxon>
        <taxon>Micrococcales</taxon>
        <taxon>Cellulomonadaceae</taxon>
        <taxon>Cellulomonas</taxon>
    </lineage>
</organism>
<dbReference type="GO" id="GO:0005975">
    <property type="term" value="P:carbohydrate metabolic process"/>
    <property type="evidence" value="ECO:0007669"/>
    <property type="project" value="UniProtKB-ARBA"/>
</dbReference>
<evidence type="ECO:0000256" key="3">
    <source>
        <dbReference type="SAM" id="SignalP"/>
    </source>
</evidence>
<dbReference type="RefSeq" id="WP_146806399.1">
    <property type="nucleotide sequence ID" value="NZ_BJUA01000008.1"/>
</dbReference>
<sequence>MRIPAPLRRATAALATATLALTTLVAGLAAPAAAAAEVAFSVDDFAGNAIGTRALVPGNYSCTPSGNNTLTMGTGTMKIDARVPDSIGCNYANAQVTWTADSLVNLEQGGADRLELRYRDVTPNQPSAVSFGVAAEDVNGKVASANGLTRNGGAAGDWLTIRYAPAYVGDVAVFSFPSGFDRSRVKKITLFVSATESNRNVSVTFEGIGTNVGEPVYQAPAFAGTDALVFPPSTSTTRTVTVTGNPAPDVSVTSGKPTWMTVTTSKSGSTTTVSLSGNPGTAYADSTITLHADVANALTADATIPVVVPSPVSVTSTGATATLDTVTSASIGTATSTPASSILGPTTGLPPGTSLSMSGSDVRLTGTPTATGTYTVTTTVGNAYRTAPLSTQVVVGSEPTVAAVPDLTVARGEDFEIPITTTGYPAPTVSFEDLPAWASYADGVLSGTAPTTDGSVSVRVSVANAWGTAVDDFTITHGARPTVTAPTTTVVTAGVPTTLPLTVADVSSASATGLPAGLSVVRSSATSVAITGTPTRPTSTSEASGTATISATNPYGTATASWAWTVQAAPVIAAPASAATVVGYPFSDATFTVTGYPTPTLTTSVLDGASLPTGVSFDTSTPGVVTVVGTPTTSGTITVRVTADNGVGSPVSRDMELTTMRPPAFAQSSSMLTVAAGASESLVVEWSGYYAPTLSIRETLPSWLDFDAGTGTFVASPPAGVAGVFGPYHVDASNPAGAASTLVRVTVTAPPSIALQLGGYTGLVDADMTEWTIATFSGHPAPDIEVTDLPPGVVATVADGEVTLTGTPTATGTYSATITATNAHGTDTAQFPLEITAPASLSAPTSLAIPMGVAATLPITVGGYPRPTLEASGLPAGLVLDGAAGTVSGTPTTPGRYTVQLEVTFGSGSIGVDPVTMTLDVTAAPSFAAAPTTTTLRHLVAADVAAFTVAGHPTPTATATGLPAGLTLAQDGSSVRLVGTPAQTGTFEVTVELESVVGTDEAEWTVVVQDPATVDAPSTVTTDVDEAIAPIVVVTGGYPAPTVTADGLPDGLALVTDGSGSRIVGTPTQDGAHTVTLTADNGVGTPASTSVALHVHSTPALGADRTATFPAGTTSTLTLTPTGYPAPSLTTSALPSWLAFDSTTATFTATPDAAHQGADEAVEVTATNTAGTDTLTIDLVVTAAPSAADTDGTTTVRSGAPVDVALTTVTGHPTPTLTASGLPDGLDVALVAGELRLTGTTTATGTHDVELTLANGSAADLTVAWTVVVEAPAGLTGPTDLRLTQDDAVDETFAATGYPVPSVTAAGLPAGLSWIPATGGGRLVGTPRDPGTSTVTLTAHNGVDADAVHEVTIDVEPRAVAVALSVTSAAVGGSLDVRASGLQPDEQVEVWLHSTPRLLARTQADATGELSLRVTVPADTPVGTHTVVVEAASGAIGTATVQVLPAAAPSPTPTPTAPVTDPTDPADPGDEPAPTPAPTSGTEPDDGDDLAVTGSDVVGLLAAGLLVLLSGVVVLAVRRRRV</sequence>
<dbReference type="Gene3D" id="2.60.40.10">
    <property type="entry name" value="Immunoglobulins"/>
    <property type="match status" value="10"/>
</dbReference>
<dbReference type="OrthoDB" id="4813696at2"/>
<keyword evidence="5" id="KW-1185">Reference proteome</keyword>
<comment type="caution">
    <text evidence="4">The sequence shown here is derived from an EMBL/GenBank/DDBJ whole genome shotgun (WGS) entry which is preliminary data.</text>
</comment>
<feature type="region of interest" description="Disordered" evidence="1">
    <location>
        <begin position="1446"/>
        <end position="1491"/>
    </location>
</feature>
<dbReference type="GO" id="GO:0005509">
    <property type="term" value="F:calcium ion binding"/>
    <property type="evidence" value="ECO:0007669"/>
    <property type="project" value="InterPro"/>
</dbReference>
<dbReference type="SUPFAM" id="SSF49313">
    <property type="entry name" value="Cadherin-like"/>
    <property type="match status" value="6"/>
</dbReference>
<dbReference type="Proteomes" id="UP000321386">
    <property type="component" value="Unassembled WGS sequence"/>
</dbReference>
<dbReference type="Pfam" id="PF05345">
    <property type="entry name" value="He_PIG"/>
    <property type="match status" value="3"/>
</dbReference>
<gene>
    <name evidence="4" type="ORF">CPE01_18830</name>
</gene>
<reference evidence="4 5" key="1">
    <citation type="submission" date="2019-07" db="EMBL/GenBank/DDBJ databases">
        <title>Whole genome shotgun sequence of Cellulomonas persica NBRC 101101.</title>
        <authorList>
            <person name="Hosoyama A."/>
            <person name="Uohara A."/>
            <person name="Ohji S."/>
            <person name="Ichikawa N."/>
        </authorList>
    </citation>
    <scope>NUCLEOTIDE SEQUENCE [LARGE SCALE GENOMIC DNA]</scope>
    <source>
        <strain evidence="4 5">NBRC 101101</strain>
    </source>
</reference>
<evidence type="ECO:0000256" key="1">
    <source>
        <dbReference type="SAM" id="MobiDB-lite"/>
    </source>
</evidence>
<dbReference type="GO" id="GO:0016020">
    <property type="term" value="C:membrane"/>
    <property type="evidence" value="ECO:0007669"/>
    <property type="project" value="InterPro"/>
</dbReference>
<dbReference type="InterPro" id="IPR013783">
    <property type="entry name" value="Ig-like_fold"/>
</dbReference>
<name>A0A510UYK5_9CELL</name>